<dbReference type="GO" id="GO:0016887">
    <property type="term" value="F:ATP hydrolysis activity"/>
    <property type="evidence" value="ECO:0007669"/>
    <property type="project" value="InterPro"/>
</dbReference>
<dbReference type="PROSITE" id="PS50893">
    <property type="entry name" value="ABC_TRANSPORTER_2"/>
    <property type="match status" value="1"/>
</dbReference>
<dbReference type="Proteomes" id="UP000295416">
    <property type="component" value="Unassembled WGS sequence"/>
</dbReference>
<dbReference type="InterPro" id="IPR003593">
    <property type="entry name" value="AAA+_ATPase"/>
</dbReference>
<dbReference type="PROSITE" id="PS50929">
    <property type="entry name" value="ABC_TM1F"/>
    <property type="match status" value="1"/>
</dbReference>
<evidence type="ECO:0000256" key="9">
    <source>
        <dbReference type="SAM" id="Phobius"/>
    </source>
</evidence>
<keyword evidence="6 12" id="KW-0067">ATP-binding</keyword>
<comment type="subcellular location">
    <subcellularLocation>
        <location evidence="1">Cell membrane</location>
        <topology evidence="1">Multi-pass membrane protein</topology>
    </subcellularLocation>
</comment>
<evidence type="ECO:0000256" key="3">
    <source>
        <dbReference type="ARBA" id="ARBA00022475"/>
    </source>
</evidence>
<dbReference type="InterPro" id="IPR039421">
    <property type="entry name" value="Type_1_exporter"/>
</dbReference>
<dbReference type="GO" id="GO:0005886">
    <property type="term" value="C:plasma membrane"/>
    <property type="evidence" value="ECO:0007669"/>
    <property type="project" value="UniProtKB-SubCell"/>
</dbReference>
<evidence type="ECO:0000259" key="11">
    <source>
        <dbReference type="PROSITE" id="PS50929"/>
    </source>
</evidence>
<keyword evidence="5" id="KW-0547">Nucleotide-binding</keyword>
<keyword evidence="13" id="KW-1185">Reference proteome</keyword>
<dbReference type="PROSITE" id="PS00211">
    <property type="entry name" value="ABC_TRANSPORTER_1"/>
    <property type="match status" value="1"/>
</dbReference>
<feature type="transmembrane region" description="Helical" evidence="9">
    <location>
        <begin position="278"/>
        <end position="296"/>
    </location>
</feature>
<evidence type="ECO:0000313" key="12">
    <source>
        <dbReference type="EMBL" id="TCP19710.1"/>
    </source>
</evidence>
<sequence length="576" mass="63353">MMRLFRLLKPHRFSIAAVLALTFLQAMFQLFLPTLMSAMVDKGIVNGDISYIIKVGGVMLLIAGGSVFYSISANFYSAKVAMAFGKIIRGKVFSHVENFSLQGFDKIRTSSLITRTTNDIMQVQQVLTMMLRIMILAPMMFIGGIIIALSTDAMMSLVIIASLPIIVATIALIAKKGIPLFKEVQEKLDRLNLVLREELTGVRVIRSFNRIEHEKKRFNEKSLDFANTAIHVNKIMAVLTPIMMLVLNFSIIAIIWFGSIRISSGHIQVGDLMAFIQYAMQIMFALIMSSMMFVAIPRASVSANRINEVLDTVPDIKDPVQASNADRTPNSHVEFQDVTFRYPGAEKPVISNISFRANPGEVTAIIGGTGAGKSTLASLIPRFYDIDRGSILVGGIDVRDIPQKDLRAKIGFVPQKATLFSGTIADNIRCGNQSASDEALKNTADIAQASDFISQLKDGFDSIVAQRGYNFSGGQKQRLSIARALIRKPEICIFDDSFSALDNKTEAMLRAGLRNETANATVLIVAQRVSTIMDADQIIVLDKGKMAGIGRHQELMSTCEVYQEIVSSQLSEEETA</sequence>
<dbReference type="SUPFAM" id="SSF52540">
    <property type="entry name" value="P-loop containing nucleoside triphosphate hydrolases"/>
    <property type="match status" value="1"/>
</dbReference>
<feature type="transmembrane region" description="Helical" evidence="9">
    <location>
        <begin position="129"/>
        <end position="149"/>
    </location>
</feature>
<dbReference type="Pfam" id="PF00005">
    <property type="entry name" value="ABC_tran"/>
    <property type="match status" value="1"/>
</dbReference>
<dbReference type="PANTHER" id="PTHR43394:SF1">
    <property type="entry name" value="ATP-BINDING CASSETTE SUB-FAMILY B MEMBER 10, MITOCHONDRIAL"/>
    <property type="match status" value="1"/>
</dbReference>
<keyword evidence="2" id="KW-0813">Transport</keyword>
<keyword evidence="8 9" id="KW-0472">Membrane</keyword>
<dbReference type="FunFam" id="3.40.50.300:FF:000854">
    <property type="entry name" value="Multidrug ABC transporter ATP-binding protein"/>
    <property type="match status" value="1"/>
</dbReference>
<dbReference type="GO" id="GO:0005524">
    <property type="term" value="F:ATP binding"/>
    <property type="evidence" value="ECO:0007669"/>
    <property type="project" value="UniProtKB-KW"/>
</dbReference>
<keyword evidence="3" id="KW-1003">Cell membrane</keyword>
<dbReference type="InterPro" id="IPR027417">
    <property type="entry name" value="P-loop_NTPase"/>
</dbReference>
<organism evidence="12 13">
    <name type="scientific">Scopulibacillus darangshiensis</name>
    <dbReference type="NCBI Taxonomy" id="442528"/>
    <lineage>
        <taxon>Bacteria</taxon>
        <taxon>Bacillati</taxon>
        <taxon>Bacillota</taxon>
        <taxon>Bacilli</taxon>
        <taxon>Bacillales</taxon>
        <taxon>Sporolactobacillaceae</taxon>
        <taxon>Scopulibacillus</taxon>
    </lineage>
</organism>
<evidence type="ECO:0000256" key="8">
    <source>
        <dbReference type="ARBA" id="ARBA00023136"/>
    </source>
</evidence>
<dbReference type="InterPro" id="IPR036640">
    <property type="entry name" value="ABC1_TM_sf"/>
</dbReference>
<dbReference type="FunFam" id="1.20.1560.10:FF:000040">
    <property type="entry name" value="Multidrug ABC transporter ATP-binding protein"/>
    <property type="match status" value="1"/>
</dbReference>
<feature type="domain" description="ABC transmembrane type-1" evidence="11">
    <location>
        <begin position="16"/>
        <end position="298"/>
    </location>
</feature>
<evidence type="ECO:0000259" key="10">
    <source>
        <dbReference type="PROSITE" id="PS50893"/>
    </source>
</evidence>
<keyword evidence="4 9" id="KW-0812">Transmembrane</keyword>
<dbReference type="InterPro" id="IPR011527">
    <property type="entry name" value="ABC1_TM_dom"/>
</dbReference>
<feature type="transmembrane region" description="Helical" evidence="9">
    <location>
        <begin position="235"/>
        <end position="258"/>
    </location>
</feature>
<evidence type="ECO:0000256" key="1">
    <source>
        <dbReference type="ARBA" id="ARBA00004651"/>
    </source>
</evidence>
<protein>
    <submittedName>
        <fullName evidence="12">ATP-binding cassette subfamily B protein</fullName>
    </submittedName>
</protein>
<dbReference type="EMBL" id="SLXK01000060">
    <property type="protein sequence ID" value="TCP19710.1"/>
    <property type="molecule type" value="Genomic_DNA"/>
</dbReference>
<dbReference type="PANTHER" id="PTHR43394">
    <property type="entry name" value="ATP-DEPENDENT PERMEASE MDL1, MITOCHONDRIAL"/>
    <property type="match status" value="1"/>
</dbReference>
<dbReference type="SUPFAM" id="SSF90123">
    <property type="entry name" value="ABC transporter transmembrane region"/>
    <property type="match status" value="1"/>
</dbReference>
<keyword evidence="7 9" id="KW-1133">Transmembrane helix</keyword>
<dbReference type="SMART" id="SM00382">
    <property type="entry name" value="AAA"/>
    <property type="match status" value="1"/>
</dbReference>
<evidence type="ECO:0000256" key="6">
    <source>
        <dbReference type="ARBA" id="ARBA00022840"/>
    </source>
</evidence>
<feature type="domain" description="ABC transporter" evidence="10">
    <location>
        <begin position="333"/>
        <end position="568"/>
    </location>
</feature>
<dbReference type="RefSeq" id="WP_132748315.1">
    <property type="nucleotide sequence ID" value="NZ_SLXK01000060.1"/>
</dbReference>
<proteinExistence type="predicted"/>
<comment type="caution">
    <text evidence="12">The sequence shown here is derived from an EMBL/GenBank/DDBJ whole genome shotgun (WGS) entry which is preliminary data.</text>
</comment>
<dbReference type="InterPro" id="IPR017871">
    <property type="entry name" value="ABC_transporter-like_CS"/>
</dbReference>
<dbReference type="OrthoDB" id="9770415at2"/>
<feature type="transmembrane region" description="Helical" evidence="9">
    <location>
        <begin position="155"/>
        <end position="174"/>
    </location>
</feature>
<accession>A0A4R2NER4</accession>
<gene>
    <name evidence="12" type="ORF">EV207_16016</name>
</gene>
<evidence type="ECO:0000256" key="7">
    <source>
        <dbReference type="ARBA" id="ARBA00022989"/>
    </source>
</evidence>
<name>A0A4R2NER4_9BACL</name>
<feature type="transmembrane region" description="Helical" evidence="9">
    <location>
        <begin position="52"/>
        <end position="76"/>
    </location>
</feature>
<dbReference type="CDD" id="cd18548">
    <property type="entry name" value="ABC_6TM_Tm287_like"/>
    <property type="match status" value="1"/>
</dbReference>
<dbReference type="AlphaFoldDB" id="A0A4R2NER4"/>
<evidence type="ECO:0000256" key="4">
    <source>
        <dbReference type="ARBA" id="ARBA00022692"/>
    </source>
</evidence>
<dbReference type="Pfam" id="PF00664">
    <property type="entry name" value="ABC_membrane"/>
    <property type="match status" value="1"/>
</dbReference>
<dbReference type="Gene3D" id="1.20.1560.10">
    <property type="entry name" value="ABC transporter type 1, transmembrane domain"/>
    <property type="match status" value="1"/>
</dbReference>
<evidence type="ECO:0000256" key="2">
    <source>
        <dbReference type="ARBA" id="ARBA00022448"/>
    </source>
</evidence>
<evidence type="ECO:0000313" key="13">
    <source>
        <dbReference type="Proteomes" id="UP000295416"/>
    </source>
</evidence>
<dbReference type="Gene3D" id="3.40.50.300">
    <property type="entry name" value="P-loop containing nucleotide triphosphate hydrolases"/>
    <property type="match status" value="1"/>
</dbReference>
<evidence type="ECO:0000256" key="5">
    <source>
        <dbReference type="ARBA" id="ARBA00022741"/>
    </source>
</evidence>
<reference evidence="12 13" key="1">
    <citation type="submission" date="2019-03" db="EMBL/GenBank/DDBJ databases">
        <title>Genomic Encyclopedia of Type Strains, Phase IV (KMG-IV): sequencing the most valuable type-strain genomes for metagenomic binning, comparative biology and taxonomic classification.</title>
        <authorList>
            <person name="Goeker M."/>
        </authorList>
    </citation>
    <scope>NUCLEOTIDE SEQUENCE [LARGE SCALE GENOMIC DNA]</scope>
    <source>
        <strain evidence="12 13">DSM 19377</strain>
    </source>
</reference>
<dbReference type="InterPro" id="IPR003439">
    <property type="entry name" value="ABC_transporter-like_ATP-bd"/>
</dbReference>
<dbReference type="GO" id="GO:0015421">
    <property type="term" value="F:ABC-type oligopeptide transporter activity"/>
    <property type="evidence" value="ECO:0007669"/>
    <property type="project" value="TreeGrafter"/>
</dbReference>